<name>W0T449_KLUMD</name>
<dbReference type="GO" id="GO:0005634">
    <property type="term" value="C:nucleus"/>
    <property type="evidence" value="ECO:0007669"/>
    <property type="project" value="UniProtKB-SubCell"/>
</dbReference>
<evidence type="ECO:0000256" key="9">
    <source>
        <dbReference type="ARBA" id="ARBA00023242"/>
    </source>
</evidence>
<feature type="coiled-coil region" evidence="10">
    <location>
        <begin position="62"/>
        <end position="89"/>
    </location>
</feature>
<evidence type="ECO:0000256" key="4">
    <source>
        <dbReference type="ARBA" id="ARBA00022679"/>
    </source>
</evidence>
<accession>W0T449</accession>
<evidence type="ECO:0000259" key="11">
    <source>
        <dbReference type="Pfam" id="PF11789"/>
    </source>
</evidence>
<dbReference type="GO" id="GO:0008270">
    <property type="term" value="F:zinc ion binding"/>
    <property type="evidence" value="ECO:0007669"/>
    <property type="project" value="UniProtKB-KW"/>
</dbReference>
<dbReference type="GeneID" id="34714220"/>
<dbReference type="Gene3D" id="1.20.120.1010">
    <property type="match status" value="1"/>
</dbReference>
<evidence type="ECO:0000256" key="1">
    <source>
        <dbReference type="ARBA" id="ARBA00004123"/>
    </source>
</evidence>
<comment type="pathway">
    <text evidence="2">Protein modification; protein sumoylation.</text>
</comment>
<evidence type="ECO:0000313" key="13">
    <source>
        <dbReference type="EMBL" id="BAO38185.1"/>
    </source>
</evidence>
<keyword evidence="13" id="KW-0436">Ligase</keyword>
<dbReference type="GO" id="GO:0030915">
    <property type="term" value="C:Smc5-Smc6 complex"/>
    <property type="evidence" value="ECO:0007669"/>
    <property type="project" value="InterPro"/>
</dbReference>
<dbReference type="VEuPathDB" id="FungiDB:KLMA_10563"/>
<evidence type="ECO:0000256" key="5">
    <source>
        <dbReference type="ARBA" id="ARBA00022723"/>
    </source>
</evidence>
<dbReference type="InterPro" id="IPR054753">
    <property type="entry name" value="MMS21_N"/>
</dbReference>
<reference evidence="13 14" key="1">
    <citation type="journal article" date="2015" name="Biotechnol. Biofuels">
        <title>Genetic basis of the highly efficient yeast Kluyveromyces marxianus: complete genome sequence and transcriptome analyses.</title>
        <authorList>
            <person name="Lertwattanasakul N."/>
            <person name="Kosaka T."/>
            <person name="Hosoyama A."/>
            <person name="Suzuki Y."/>
            <person name="Rodrussamee N."/>
            <person name="Matsutani M."/>
            <person name="Murata M."/>
            <person name="Fujimoto N."/>
            <person name="Suprayogi"/>
            <person name="Tsuchikane K."/>
            <person name="Limtong S."/>
            <person name="Fujita N."/>
            <person name="Yamada M."/>
        </authorList>
    </citation>
    <scope>NUCLEOTIDE SEQUENCE [LARGE SCALE GENOMIC DNA]</scope>
    <source>
        <strain evidence="14">DMKU3-1042 / BCC 29191 / NBRC 104275</strain>
    </source>
</reference>
<comment type="subcellular location">
    <subcellularLocation>
        <location evidence="1">Nucleus</location>
    </subcellularLocation>
</comment>
<dbReference type="EMBL" id="AP012213">
    <property type="protein sequence ID" value="BAO38185.1"/>
    <property type="molecule type" value="Genomic_DNA"/>
</dbReference>
<dbReference type="GO" id="GO:0000724">
    <property type="term" value="P:double-strand break repair via homologous recombination"/>
    <property type="evidence" value="ECO:0007669"/>
    <property type="project" value="InterPro"/>
</dbReference>
<feature type="domain" description="SP-RING-type" evidence="11">
    <location>
        <begin position="171"/>
        <end position="227"/>
    </location>
</feature>
<dbReference type="InterPro" id="IPR004181">
    <property type="entry name" value="Znf_MIZ"/>
</dbReference>
<keyword evidence="4" id="KW-0808">Transferase</keyword>
<dbReference type="KEGG" id="kmx:KLMA_10563"/>
<evidence type="ECO:0000256" key="6">
    <source>
        <dbReference type="ARBA" id="ARBA00022771"/>
    </source>
</evidence>
<organism evidence="13 14">
    <name type="scientific">Kluyveromyces marxianus (strain DMKU3-1042 / BCC 29191 / NBRC 104275)</name>
    <name type="common">Yeast</name>
    <name type="synonym">Candida kefyr</name>
    <dbReference type="NCBI Taxonomy" id="1003335"/>
    <lineage>
        <taxon>Eukaryota</taxon>
        <taxon>Fungi</taxon>
        <taxon>Dikarya</taxon>
        <taxon>Ascomycota</taxon>
        <taxon>Saccharomycotina</taxon>
        <taxon>Saccharomycetes</taxon>
        <taxon>Saccharomycetales</taxon>
        <taxon>Saccharomycetaceae</taxon>
        <taxon>Kluyveromyces</taxon>
    </lineage>
</organism>
<dbReference type="Pfam" id="PF11789">
    <property type="entry name" value="zf-Nse"/>
    <property type="match status" value="1"/>
</dbReference>
<keyword evidence="6" id="KW-0863">Zinc-finger</keyword>
<gene>
    <name evidence="13" type="primary">MMS21</name>
    <name evidence="13" type="ORF">KLMA_10563</name>
</gene>
<dbReference type="UniPathway" id="UPA00886"/>
<comment type="similarity">
    <text evidence="3">Belongs to the NSE2 family.</text>
</comment>
<evidence type="ECO:0000256" key="2">
    <source>
        <dbReference type="ARBA" id="ARBA00004718"/>
    </source>
</evidence>
<evidence type="ECO:0000313" key="14">
    <source>
        <dbReference type="Proteomes" id="UP000065495"/>
    </source>
</evidence>
<keyword evidence="10" id="KW-0175">Coiled coil</keyword>
<evidence type="ECO:0000259" key="12">
    <source>
        <dbReference type="Pfam" id="PF22326"/>
    </source>
</evidence>
<feature type="domain" description="E3 SUMO-protein ligase MMS21 N-terminal" evidence="12">
    <location>
        <begin position="59"/>
        <end position="157"/>
    </location>
</feature>
<proteinExistence type="inferred from homology"/>
<evidence type="ECO:0000256" key="3">
    <source>
        <dbReference type="ARBA" id="ARBA00008212"/>
    </source>
</evidence>
<dbReference type="Pfam" id="PF22326">
    <property type="entry name" value="MMS21_N"/>
    <property type="match status" value="1"/>
</dbReference>
<dbReference type="GO" id="GO:0016874">
    <property type="term" value="F:ligase activity"/>
    <property type="evidence" value="ECO:0007669"/>
    <property type="project" value="UniProtKB-KW"/>
</dbReference>
<keyword evidence="5" id="KW-0479">Metal-binding</keyword>
<dbReference type="OrthoDB" id="756301at2759"/>
<dbReference type="GO" id="GO:0016925">
    <property type="term" value="P:protein sumoylation"/>
    <property type="evidence" value="ECO:0007669"/>
    <property type="project" value="UniProtKB-UniPathway"/>
</dbReference>
<keyword evidence="8" id="KW-0862">Zinc</keyword>
<dbReference type="RefSeq" id="XP_022674076.1">
    <property type="nucleotide sequence ID" value="XM_022822234.1"/>
</dbReference>
<evidence type="ECO:0000256" key="7">
    <source>
        <dbReference type="ARBA" id="ARBA00022786"/>
    </source>
</evidence>
<dbReference type="AlphaFoldDB" id="W0T449"/>
<dbReference type="PANTHER" id="PTHR21330">
    <property type="entry name" value="E3 SUMO-PROTEIN LIGASE NSE2"/>
    <property type="match status" value="1"/>
</dbReference>
<keyword evidence="7" id="KW-0833">Ubl conjugation pathway</keyword>
<dbReference type="SUPFAM" id="SSF57850">
    <property type="entry name" value="RING/U-box"/>
    <property type="match status" value="1"/>
</dbReference>
<dbReference type="PANTHER" id="PTHR21330:SF1">
    <property type="entry name" value="E3 SUMO-PROTEIN LIGASE NSE2"/>
    <property type="match status" value="1"/>
</dbReference>
<keyword evidence="9" id="KW-0539">Nucleus</keyword>
<evidence type="ECO:0000256" key="10">
    <source>
        <dbReference type="SAM" id="Coils"/>
    </source>
</evidence>
<protein>
    <submittedName>
        <fullName evidence="13">E3 SUMO-protein ligase MMS21</fullName>
    </submittedName>
</protein>
<dbReference type="Proteomes" id="UP000065495">
    <property type="component" value="Chromosome 1"/>
</dbReference>
<dbReference type="GO" id="GO:0061665">
    <property type="term" value="F:SUMO ligase activity"/>
    <property type="evidence" value="ECO:0007669"/>
    <property type="project" value="TreeGrafter"/>
</dbReference>
<evidence type="ECO:0000256" key="8">
    <source>
        <dbReference type="ARBA" id="ARBA00022833"/>
    </source>
</evidence>
<dbReference type="Gene3D" id="3.30.40.10">
    <property type="entry name" value="Zinc/RING finger domain, C3HC4 (zinc finger)"/>
    <property type="match status" value="1"/>
</dbReference>
<dbReference type="InterPro" id="IPR013083">
    <property type="entry name" value="Znf_RING/FYVE/PHD"/>
</dbReference>
<sequence length="254" mass="29514">MSGTVRLPDVLPITSKNIDYLNKITVPDLSQEISNSKTSIQESTIALLSSTSTYPEEKVKQLEEMYKELLRLEEKQKFLSSKLIELKAEYKEQSADLPRLDLENWNHYLNNDYNLTNIRKKWIELQSEEVEINKKDQWLRVFYALPYIWSDPSRVIPYDPLENNNSTEEEEDIKVDGGVIDLNCPVSLKKFNLPMISLKCFHTFDDASLKELFRPSKTIECPTPGCGKVLTTKDFTEDKLMRIRVLISDLRNSK</sequence>
<dbReference type="InterPro" id="IPR026846">
    <property type="entry name" value="Nse2(Mms21)"/>
</dbReference>